<evidence type="ECO:0000256" key="1">
    <source>
        <dbReference type="SAM" id="MobiDB-lite"/>
    </source>
</evidence>
<protein>
    <submittedName>
        <fullName evidence="2">Uncharacterized protein</fullName>
    </submittedName>
</protein>
<dbReference type="AlphaFoldDB" id="A0A0E9SYL3"/>
<sequence>MGGDSASHPHPAHSSELPPRTLLLPPLGALSLA</sequence>
<organism evidence="2">
    <name type="scientific">Anguilla anguilla</name>
    <name type="common">European freshwater eel</name>
    <name type="synonym">Muraena anguilla</name>
    <dbReference type="NCBI Taxonomy" id="7936"/>
    <lineage>
        <taxon>Eukaryota</taxon>
        <taxon>Metazoa</taxon>
        <taxon>Chordata</taxon>
        <taxon>Craniata</taxon>
        <taxon>Vertebrata</taxon>
        <taxon>Euteleostomi</taxon>
        <taxon>Actinopterygii</taxon>
        <taxon>Neopterygii</taxon>
        <taxon>Teleostei</taxon>
        <taxon>Anguilliformes</taxon>
        <taxon>Anguillidae</taxon>
        <taxon>Anguilla</taxon>
    </lineage>
</organism>
<accession>A0A0E9SYL3</accession>
<reference evidence="2" key="1">
    <citation type="submission" date="2014-11" db="EMBL/GenBank/DDBJ databases">
        <authorList>
            <person name="Amaro Gonzalez C."/>
        </authorList>
    </citation>
    <scope>NUCLEOTIDE SEQUENCE</scope>
</reference>
<reference evidence="2" key="2">
    <citation type="journal article" date="2015" name="Fish Shellfish Immunol.">
        <title>Early steps in the European eel (Anguilla anguilla)-Vibrio vulnificus interaction in the gills: Role of the RtxA13 toxin.</title>
        <authorList>
            <person name="Callol A."/>
            <person name="Pajuelo D."/>
            <person name="Ebbesson L."/>
            <person name="Teles M."/>
            <person name="MacKenzie S."/>
            <person name="Amaro C."/>
        </authorList>
    </citation>
    <scope>NUCLEOTIDE SEQUENCE</scope>
</reference>
<name>A0A0E9SYL3_ANGAN</name>
<feature type="region of interest" description="Disordered" evidence="1">
    <location>
        <begin position="1"/>
        <end position="33"/>
    </location>
</feature>
<dbReference type="EMBL" id="GBXM01062138">
    <property type="protein sequence ID" value="JAH46439.1"/>
    <property type="molecule type" value="Transcribed_RNA"/>
</dbReference>
<evidence type="ECO:0000313" key="2">
    <source>
        <dbReference type="EMBL" id="JAH46439.1"/>
    </source>
</evidence>
<proteinExistence type="predicted"/>